<dbReference type="Proteomes" id="UP000287144">
    <property type="component" value="Unassembled WGS sequence"/>
</dbReference>
<sequence>MGGRHCSVGGNNACSKVTPGAQAESLGYRKDKIRAAMPYVCLNTGERFMSRVIDDGELQSDEYAFIIRFRCMDGTYGPQIRSEMHGIPWPSARRVEAGNG</sequence>
<name>A0A428RD42_9HYPO</name>
<reference evidence="1 2" key="1">
    <citation type="submission" date="2017-06" db="EMBL/GenBank/DDBJ databases">
        <title>Comparative genomic analysis of Ambrosia Fusariam Clade fungi.</title>
        <authorList>
            <person name="Stajich J.E."/>
            <person name="Carrillo J."/>
            <person name="Kijimoto T."/>
            <person name="Eskalen A."/>
            <person name="O'Donnell K."/>
            <person name="Kasson M."/>
        </authorList>
    </citation>
    <scope>NUCLEOTIDE SEQUENCE [LARGE SCALE GENOMIC DNA]</scope>
    <source>
        <strain evidence="1 2">NRRL62579</strain>
    </source>
</reference>
<organism evidence="1 2">
    <name type="scientific">Fusarium oligoseptatum</name>
    <dbReference type="NCBI Taxonomy" id="2604345"/>
    <lineage>
        <taxon>Eukaryota</taxon>
        <taxon>Fungi</taxon>
        <taxon>Dikarya</taxon>
        <taxon>Ascomycota</taxon>
        <taxon>Pezizomycotina</taxon>
        <taxon>Sordariomycetes</taxon>
        <taxon>Hypocreomycetidae</taxon>
        <taxon>Hypocreales</taxon>
        <taxon>Nectriaceae</taxon>
        <taxon>Fusarium</taxon>
        <taxon>Fusarium solani species complex</taxon>
    </lineage>
</organism>
<gene>
    <name evidence="1" type="ORF">CEP52_017852</name>
</gene>
<comment type="caution">
    <text evidence="1">The sequence shown here is derived from an EMBL/GenBank/DDBJ whole genome shotgun (WGS) entry which is preliminary data.</text>
</comment>
<keyword evidence="2" id="KW-1185">Reference proteome</keyword>
<evidence type="ECO:0000313" key="1">
    <source>
        <dbReference type="EMBL" id="RSL75447.1"/>
    </source>
</evidence>
<dbReference type="EMBL" id="NKCK01001050">
    <property type="protein sequence ID" value="RSL75447.1"/>
    <property type="molecule type" value="Genomic_DNA"/>
</dbReference>
<dbReference type="AlphaFoldDB" id="A0A428RD42"/>
<proteinExistence type="predicted"/>
<evidence type="ECO:0000313" key="2">
    <source>
        <dbReference type="Proteomes" id="UP000287144"/>
    </source>
</evidence>
<protein>
    <submittedName>
        <fullName evidence="1">Uncharacterized protein</fullName>
    </submittedName>
</protein>
<accession>A0A428RD42</accession>